<name>A0A8J2Q033_9HEXA</name>
<reference evidence="4" key="1">
    <citation type="submission" date="2021-06" db="EMBL/GenBank/DDBJ databases">
        <authorList>
            <person name="Hodson N. C."/>
            <person name="Mongue J. A."/>
            <person name="Jaron S. K."/>
        </authorList>
    </citation>
    <scope>NUCLEOTIDE SEQUENCE</scope>
</reference>
<feature type="compositionally biased region" description="Basic and acidic residues" evidence="2">
    <location>
        <begin position="115"/>
        <end position="130"/>
    </location>
</feature>
<dbReference type="GO" id="GO:0036158">
    <property type="term" value="P:outer dynein arm assembly"/>
    <property type="evidence" value="ECO:0007669"/>
    <property type="project" value="TreeGrafter"/>
</dbReference>
<dbReference type="PANTHER" id="PTHR46492:SF1">
    <property type="entry name" value="DYNEIN AXONEMAL ASSEMBLY FACTOR 4"/>
    <property type="match status" value="1"/>
</dbReference>
<dbReference type="PROSITE" id="PS50005">
    <property type="entry name" value="TPR"/>
    <property type="match status" value="1"/>
</dbReference>
<comment type="caution">
    <text evidence="4">The sequence shown here is derived from an EMBL/GenBank/DDBJ whole genome shotgun (WGS) entry which is preliminary data.</text>
</comment>
<evidence type="ECO:0000313" key="4">
    <source>
        <dbReference type="EMBL" id="CAG7828315.1"/>
    </source>
</evidence>
<dbReference type="GO" id="GO:0003341">
    <property type="term" value="P:cilium movement"/>
    <property type="evidence" value="ECO:0007669"/>
    <property type="project" value="TreeGrafter"/>
</dbReference>
<keyword evidence="1" id="KW-0802">TPR repeat</keyword>
<feature type="region of interest" description="Disordered" evidence="2">
    <location>
        <begin position="178"/>
        <end position="245"/>
    </location>
</feature>
<feature type="region of interest" description="Disordered" evidence="2">
    <location>
        <begin position="108"/>
        <end position="134"/>
    </location>
</feature>
<dbReference type="InterPro" id="IPR052004">
    <property type="entry name" value="Dynein_assembly_factor_4"/>
</dbReference>
<dbReference type="PANTHER" id="PTHR46492">
    <property type="entry name" value="DYNEIN ASSEMBLY FACTOR 4, AXONEMAL"/>
    <property type="match status" value="1"/>
</dbReference>
<dbReference type="OrthoDB" id="348005at2759"/>
<dbReference type="Proteomes" id="UP000708208">
    <property type="component" value="Unassembled WGS sequence"/>
</dbReference>
<gene>
    <name evidence="4" type="ORF">AFUS01_LOCUS38254</name>
</gene>
<keyword evidence="5" id="KW-1185">Reference proteome</keyword>
<proteinExistence type="predicted"/>
<evidence type="ECO:0000313" key="5">
    <source>
        <dbReference type="Proteomes" id="UP000708208"/>
    </source>
</evidence>
<dbReference type="Pfam" id="PF04969">
    <property type="entry name" value="CS"/>
    <property type="match status" value="1"/>
</dbReference>
<evidence type="ECO:0000259" key="3">
    <source>
        <dbReference type="PROSITE" id="PS51203"/>
    </source>
</evidence>
<accession>A0A8J2Q033</accession>
<dbReference type="AlphaFoldDB" id="A0A8J2Q033"/>
<dbReference type="EMBL" id="CAJVCH010547099">
    <property type="protein sequence ID" value="CAG7828315.1"/>
    <property type="molecule type" value="Genomic_DNA"/>
</dbReference>
<dbReference type="GO" id="GO:0036159">
    <property type="term" value="P:inner dynein arm assembly"/>
    <property type="evidence" value="ECO:0007669"/>
    <property type="project" value="TreeGrafter"/>
</dbReference>
<feature type="compositionally biased region" description="Polar residues" evidence="2">
    <location>
        <begin position="213"/>
        <end position="228"/>
    </location>
</feature>
<evidence type="ECO:0000256" key="1">
    <source>
        <dbReference type="PROSITE-ProRule" id="PRU00339"/>
    </source>
</evidence>
<dbReference type="PROSITE" id="PS51203">
    <property type="entry name" value="CS"/>
    <property type="match status" value="1"/>
</dbReference>
<evidence type="ECO:0000256" key="2">
    <source>
        <dbReference type="SAM" id="MobiDB-lite"/>
    </source>
</evidence>
<dbReference type="SMART" id="SM00028">
    <property type="entry name" value="TPR"/>
    <property type="match status" value="3"/>
</dbReference>
<feature type="repeat" description="TPR" evidence="1">
    <location>
        <begin position="382"/>
        <end position="415"/>
    </location>
</feature>
<organism evidence="4 5">
    <name type="scientific">Allacma fusca</name>
    <dbReference type="NCBI Taxonomy" id="39272"/>
    <lineage>
        <taxon>Eukaryota</taxon>
        <taxon>Metazoa</taxon>
        <taxon>Ecdysozoa</taxon>
        <taxon>Arthropoda</taxon>
        <taxon>Hexapoda</taxon>
        <taxon>Collembola</taxon>
        <taxon>Symphypleona</taxon>
        <taxon>Sminthuridae</taxon>
        <taxon>Allacma</taxon>
    </lineage>
</organism>
<dbReference type="InterPro" id="IPR019734">
    <property type="entry name" value="TPR_rpt"/>
</dbReference>
<feature type="compositionally biased region" description="Basic and acidic residues" evidence="2">
    <location>
        <begin position="178"/>
        <end position="187"/>
    </location>
</feature>
<protein>
    <recommendedName>
        <fullName evidence="3">CS domain-containing protein</fullName>
    </recommendedName>
</protein>
<dbReference type="InterPro" id="IPR007052">
    <property type="entry name" value="CS_dom"/>
</dbReference>
<feature type="domain" description="CS" evidence="3">
    <location>
        <begin position="6"/>
        <end position="93"/>
    </location>
</feature>
<sequence>MMPLIVREEEVTWSQTPQDLLLKVPIKGIKANKTNIVTSNDYLRVHFHPFMFEVFLWEALDDDHGTCTISEDENTVVFQMAKMQKGIEWPQLKKDLSREEKRVLRDQAVQLTQQRHSEKRKELQERRQEQKQMVVRDQIRLDGEERQRIAEVKASESSKALSELDEWRLRARQMDKNETWDVNKQEGEGETCPPLSEPIDHSNDADDALNDYLSANSDSALQPNSSKDIFQGPTLPAMKSSQKENINTRPIREPGKITVSFTPREFSTPSRESTAAEEQEWLKKQAEARKKCGFNDADLRPEERDPMWLLEKGESLMKAGSYLGAVSAYSHGIKLAPKMPELYLGRAEAHLSLKNLVKAVEDASQALELLVPKVTGNKKERLKCHMLRAGGFRNLNCFREALMDYKEALQLDPNNDKLKEDFQSCEAIIYEREQKGHESDSDDNLKEC</sequence>